<comment type="caution">
    <text evidence="2">The sequence shown here is derived from an EMBL/GenBank/DDBJ whole genome shotgun (WGS) entry which is preliminary data.</text>
</comment>
<feature type="transmembrane region" description="Helical" evidence="1">
    <location>
        <begin position="162"/>
        <end position="184"/>
    </location>
</feature>
<feature type="transmembrane region" description="Helical" evidence="1">
    <location>
        <begin position="20"/>
        <end position="45"/>
    </location>
</feature>
<accession>A0A7C3V636</accession>
<sequence>MYLEETEPLQYEPPREAWVGWASLTSVLLALAAAAMSFAAAHWGVQAYLCAQRLQGRWADYQALASKVEALHYSRDFFTLHQLLEHKNPKLQEFIEEKLRECDKEAAGLNEGWEHFKVETNELERQGEHYSRRVAGSVRTAFLLFVAVVLAAFGGVGKKKLLWLSSLVLTGIGAISFLGGVLLWF</sequence>
<protein>
    <submittedName>
        <fullName evidence="2">DUF4337 family protein</fullName>
    </submittedName>
</protein>
<dbReference type="Pfam" id="PF14235">
    <property type="entry name" value="DUF4337"/>
    <property type="match status" value="1"/>
</dbReference>
<organism evidence="2">
    <name type="scientific">Desulfobacca acetoxidans</name>
    <dbReference type="NCBI Taxonomy" id="60893"/>
    <lineage>
        <taxon>Bacteria</taxon>
        <taxon>Pseudomonadati</taxon>
        <taxon>Thermodesulfobacteriota</taxon>
        <taxon>Desulfobaccia</taxon>
        <taxon>Desulfobaccales</taxon>
        <taxon>Desulfobaccaceae</taxon>
        <taxon>Desulfobacca</taxon>
    </lineage>
</organism>
<name>A0A7C3V636_9BACT</name>
<evidence type="ECO:0000313" key="2">
    <source>
        <dbReference type="EMBL" id="HGF33159.1"/>
    </source>
</evidence>
<dbReference type="EMBL" id="DTMF01000055">
    <property type="protein sequence ID" value="HGF33159.1"/>
    <property type="molecule type" value="Genomic_DNA"/>
</dbReference>
<evidence type="ECO:0000256" key="1">
    <source>
        <dbReference type="SAM" id="Phobius"/>
    </source>
</evidence>
<keyword evidence="1" id="KW-0812">Transmembrane</keyword>
<dbReference type="InterPro" id="IPR025570">
    <property type="entry name" value="DUF4337"/>
</dbReference>
<keyword evidence="1" id="KW-0472">Membrane</keyword>
<keyword evidence="1" id="KW-1133">Transmembrane helix</keyword>
<reference evidence="2" key="1">
    <citation type="journal article" date="2020" name="mSystems">
        <title>Genome- and Community-Level Interaction Insights into Carbon Utilization and Element Cycling Functions of Hydrothermarchaeota in Hydrothermal Sediment.</title>
        <authorList>
            <person name="Zhou Z."/>
            <person name="Liu Y."/>
            <person name="Xu W."/>
            <person name="Pan J."/>
            <person name="Luo Z.H."/>
            <person name="Li M."/>
        </authorList>
    </citation>
    <scope>NUCLEOTIDE SEQUENCE [LARGE SCALE GENOMIC DNA]</scope>
    <source>
        <strain evidence="2">SpSt-897</strain>
    </source>
</reference>
<gene>
    <name evidence="2" type="ORF">ENW96_02075</name>
</gene>
<feature type="transmembrane region" description="Helical" evidence="1">
    <location>
        <begin position="134"/>
        <end position="156"/>
    </location>
</feature>
<proteinExistence type="predicted"/>
<dbReference type="AlphaFoldDB" id="A0A7C3V636"/>